<evidence type="ECO:0000256" key="3">
    <source>
        <dbReference type="ARBA" id="ARBA00022448"/>
    </source>
</evidence>
<evidence type="ECO:0008006" key="11">
    <source>
        <dbReference type="Google" id="ProtNLM"/>
    </source>
</evidence>
<evidence type="ECO:0000256" key="2">
    <source>
        <dbReference type="ARBA" id="ARBA00007613"/>
    </source>
</evidence>
<keyword evidence="5" id="KW-0812">Transmembrane</keyword>
<comment type="similarity">
    <text evidence="2">Belongs to the outer membrane factor (OMF) (TC 1.B.17) family.</text>
</comment>
<dbReference type="GO" id="GO:0015562">
    <property type="term" value="F:efflux transmembrane transporter activity"/>
    <property type="evidence" value="ECO:0007669"/>
    <property type="project" value="InterPro"/>
</dbReference>
<keyword evidence="3" id="KW-0813">Transport</keyword>
<evidence type="ECO:0000256" key="5">
    <source>
        <dbReference type="ARBA" id="ARBA00022692"/>
    </source>
</evidence>
<dbReference type="RefSeq" id="WP_119535080.1">
    <property type="nucleotide sequence ID" value="NZ_NRJF01000185.1"/>
</dbReference>
<dbReference type="GO" id="GO:0015288">
    <property type="term" value="F:porin activity"/>
    <property type="evidence" value="ECO:0007669"/>
    <property type="project" value="TreeGrafter"/>
</dbReference>
<keyword evidence="4" id="KW-1134">Transmembrane beta strand</keyword>
<dbReference type="InterPro" id="IPR051906">
    <property type="entry name" value="TolC-like"/>
</dbReference>
<protein>
    <recommendedName>
        <fullName evidence="11">Outer membrane protein</fullName>
    </recommendedName>
</protein>
<accession>A0A3A1Y841</accession>
<organism evidence="9 10">
    <name type="scientific">Psittacicella gerlachiana</name>
    <dbReference type="NCBI Taxonomy" id="2028574"/>
    <lineage>
        <taxon>Bacteria</taxon>
        <taxon>Pseudomonadati</taxon>
        <taxon>Pseudomonadota</taxon>
        <taxon>Gammaproteobacteria</taxon>
        <taxon>Pasteurellales</taxon>
        <taxon>Psittacicellaceae</taxon>
        <taxon>Psittacicella</taxon>
    </lineage>
</organism>
<name>A0A3A1Y841_9GAMM</name>
<dbReference type="Pfam" id="PF02321">
    <property type="entry name" value="OEP"/>
    <property type="match status" value="2"/>
</dbReference>
<keyword evidence="6" id="KW-0472">Membrane</keyword>
<dbReference type="PANTHER" id="PTHR30026:SF20">
    <property type="entry name" value="OUTER MEMBRANE PROTEIN TOLC"/>
    <property type="match status" value="1"/>
</dbReference>
<gene>
    <name evidence="9" type="ORF">CKF59_06180</name>
</gene>
<dbReference type="Proteomes" id="UP000265964">
    <property type="component" value="Unassembled WGS sequence"/>
</dbReference>
<dbReference type="PANTHER" id="PTHR30026">
    <property type="entry name" value="OUTER MEMBRANE PROTEIN TOLC"/>
    <property type="match status" value="1"/>
</dbReference>
<evidence type="ECO:0000256" key="6">
    <source>
        <dbReference type="ARBA" id="ARBA00023136"/>
    </source>
</evidence>
<dbReference type="SUPFAM" id="SSF56954">
    <property type="entry name" value="Outer membrane efflux proteins (OEP)"/>
    <property type="match status" value="1"/>
</dbReference>
<comment type="caution">
    <text evidence="9">The sequence shown here is derived from an EMBL/GenBank/DDBJ whole genome shotgun (WGS) entry which is preliminary data.</text>
</comment>
<keyword evidence="10" id="KW-1185">Reference proteome</keyword>
<evidence type="ECO:0000256" key="1">
    <source>
        <dbReference type="ARBA" id="ARBA00004442"/>
    </source>
</evidence>
<evidence type="ECO:0000313" key="9">
    <source>
        <dbReference type="EMBL" id="RIY33815.1"/>
    </source>
</evidence>
<keyword evidence="8" id="KW-0732">Signal</keyword>
<feature type="chain" id="PRO_5017435713" description="Outer membrane protein" evidence="8">
    <location>
        <begin position="24"/>
        <end position="445"/>
    </location>
</feature>
<dbReference type="GO" id="GO:1990281">
    <property type="term" value="C:efflux pump complex"/>
    <property type="evidence" value="ECO:0007669"/>
    <property type="project" value="TreeGrafter"/>
</dbReference>
<comment type="subcellular location">
    <subcellularLocation>
        <location evidence="1">Cell outer membrane</location>
    </subcellularLocation>
</comment>
<dbReference type="EMBL" id="NRJF01000185">
    <property type="protein sequence ID" value="RIY33815.1"/>
    <property type="molecule type" value="Genomic_DNA"/>
</dbReference>
<reference evidence="9 10" key="1">
    <citation type="submission" date="2017-08" db="EMBL/GenBank/DDBJ databases">
        <title>Reclassification of Bisgaard taxon 37 and 44.</title>
        <authorList>
            <person name="Christensen H."/>
        </authorList>
    </citation>
    <scope>NUCLEOTIDE SEQUENCE [LARGE SCALE GENOMIC DNA]</scope>
    <source>
        <strain evidence="9 10">EEAB3T1</strain>
    </source>
</reference>
<dbReference type="GO" id="GO:0009279">
    <property type="term" value="C:cell outer membrane"/>
    <property type="evidence" value="ECO:0007669"/>
    <property type="project" value="UniProtKB-SubCell"/>
</dbReference>
<keyword evidence="7" id="KW-0998">Cell outer membrane</keyword>
<dbReference type="OrthoDB" id="9813458at2"/>
<sequence length="445" mass="49154">MKKFRLATVTSALAILFASNVSAITLEESYKLALNNDITFQSAKATLEGSIANANTNYANVLPSVGFTYNWALSRNLSADRNLQSYLSTVSLSLSQNIFSMSAFYSLDVAAKTKRQAEITYITAKQDLINRVITRYIAVLTANANMNIAKNQVSYYEQVYKNSYTRYKAGLASASDLDTASSNLNSAKATYIQTKATLETALSNFSLVVGQDVDLTEFYTLGENTPKLSYSEDVNDITNNLSLKSLAMTKELARLNHKVAVAAYLPTLSLSASLGNSSSNTIQYGERNWGAAHRLDRLQVAVTLTVPIFQGGKIYNSSKYYKSLYTQSSYSYDQTYLETKNSFNTNLKSIRYDEEIINTYRDSLASARKAYNATQAAYRVGTASITTLINAVNQLYSVEQSLTSAKFDYVTAVVQQKILAGTLTEDDIVEVSKLLTTKEEIKIDN</sequence>
<dbReference type="InterPro" id="IPR003423">
    <property type="entry name" value="OMP_efflux"/>
</dbReference>
<evidence type="ECO:0000256" key="4">
    <source>
        <dbReference type="ARBA" id="ARBA00022452"/>
    </source>
</evidence>
<proteinExistence type="inferred from homology"/>
<feature type="signal peptide" evidence="8">
    <location>
        <begin position="1"/>
        <end position="23"/>
    </location>
</feature>
<evidence type="ECO:0000313" key="10">
    <source>
        <dbReference type="Proteomes" id="UP000265964"/>
    </source>
</evidence>
<dbReference type="Gene3D" id="1.20.1600.10">
    <property type="entry name" value="Outer membrane efflux proteins (OEP)"/>
    <property type="match status" value="1"/>
</dbReference>
<dbReference type="AlphaFoldDB" id="A0A3A1Y841"/>
<evidence type="ECO:0000256" key="8">
    <source>
        <dbReference type="SAM" id="SignalP"/>
    </source>
</evidence>
<evidence type="ECO:0000256" key="7">
    <source>
        <dbReference type="ARBA" id="ARBA00023237"/>
    </source>
</evidence>